<organism evidence="2 3">
    <name type="scientific">Trichocoleus desertorum GB2-A4</name>
    <dbReference type="NCBI Taxonomy" id="2933944"/>
    <lineage>
        <taxon>Bacteria</taxon>
        <taxon>Bacillati</taxon>
        <taxon>Cyanobacteriota</taxon>
        <taxon>Cyanophyceae</taxon>
        <taxon>Leptolyngbyales</taxon>
        <taxon>Trichocoleusaceae</taxon>
        <taxon>Trichocoleus</taxon>
    </lineage>
</organism>
<evidence type="ECO:0000313" key="2">
    <source>
        <dbReference type="EMBL" id="MEP0816502.1"/>
    </source>
</evidence>
<sequence length="67" mass="7345">MLRLFTVCCFAKKRNIAIVALPALVLFALMQPSDRYIPSNPAACTSVGELDVSKPKANLEFFRNATA</sequence>
<feature type="signal peptide" evidence="1">
    <location>
        <begin position="1"/>
        <end position="19"/>
    </location>
</feature>
<dbReference type="Proteomes" id="UP001464891">
    <property type="component" value="Unassembled WGS sequence"/>
</dbReference>
<comment type="caution">
    <text evidence="2">The sequence shown here is derived from an EMBL/GenBank/DDBJ whole genome shotgun (WGS) entry which is preliminary data.</text>
</comment>
<feature type="chain" id="PRO_5046553365" evidence="1">
    <location>
        <begin position="20"/>
        <end position="67"/>
    </location>
</feature>
<name>A0ABV0J3Z8_9CYAN</name>
<evidence type="ECO:0000256" key="1">
    <source>
        <dbReference type="SAM" id="SignalP"/>
    </source>
</evidence>
<evidence type="ECO:0000313" key="3">
    <source>
        <dbReference type="Proteomes" id="UP001464891"/>
    </source>
</evidence>
<dbReference type="RefSeq" id="WP_190433892.1">
    <property type="nucleotide sequence ID" value="NZ_JAMPKM010000002.1"/>
</dbReference>
<dbReference type="EMBL" id="JAMPKM010000002">
    <property type="protein sequence ID" value="MEP0816502.1"/>
    <property type="molecule type" value="Genomic_DNA"/>
</dbReference>
<keyword evidence="1" id="KW-0732">Signal</keyword>
<protein>
    <submittedName>
        <fullName evidence="2">Uncharacterized protein</fullName>
    </submittedName>
</protein>
<accession>A0ABV0J3Z8</accession>
<reference evidence="2 3" key="1">
    <citation type="submission" date="2022-04" db="EMBL/GenBank/DDBJ databases">
        <title>Positive selection, recombination, and allopatry shape intraspecific diversity of widespread and dominant cyanobacteria.</title>
        <authorList>
            <person name="Wei J."/>
            <person name="Shu W."/>
            <person name="Hu C."/>
        </authorList>
    </citation>
    <scope>NUCLEOTIDE SEQUENCE [LARGE SCALE GENOMIC DNA]</scope>
    <source>
        <strain evidence="2 3">GB2-A4</strain>
    </source>
</reference>
<proteinExistence type="predicted"/>
<keyword evidence="3" id="KW-1185">Reference proteome</keyword>
<gene>
    <name evidence="2" type="ORF">NC998_05280</name>
</gene>